<dbReference type="InterPro" id="IPR023186">
    <property type="entry name" value="IUNH"/>
</dbReference>
<dbReference type="Proteomes" id="UP000094869">
    <property type="component" value="Unassembled WGS sequence"/>
</dbReference>
<dbReference type="InterPro" id="IPR036452">
    <property type="entry name" value="Ribo_hydro-like"/>
</dbReference>
<evidence type="ECO:0000313" key="5">
    <source>
        <dbReference type="Proteomes" id="UP000094869"/>
    </source>
</evidence>
<dbReference type="RefSeq" id="WP_069409717.1">
    <property type="nucleotide sequence ID" value="NZ_JAQCZP010000010.1"/>
</dbReference>
<keyword evidence="2" id="KW-0326">Glycosidase</keyword>
<dbReference type="InterPro" id="IPR001910">
    <property type="entry name" value="Inosine/uridine_hydrolase_dom"/>
</dbReference>
<evidence type="ECO:0000256" key="2">
    <source>
        <dbReference type="ARBA" id="ARBA00023295"/>
    </source>
</evidence>
<evidence type="ECO:0000259" key="3">
    <source>
        <dbReference type="Pfam" id="PF01156"/>
    </source>
</evidence>
<dbReference type="PANTHER" id="PTHR12304">
    <property type="entry name" value="INOSINE-URIDINE PREFERRING NUCLEOSIDE HYDROLASE"/>
    <property type="match status" value="1"/>
</dbReference>
<gene>
    <name evidence="4" type="ORF">BEI63_10225</name>
</gene>
<proteinExistence type="predicted"/>
<comment type="caution">
    <text evidence="4">The sequence shown here is derived from an EMBL/GenBank/DDBJ whole genome shotgun (WGS) entry which is preliminary data.</text>
</comment>
<accession>A0ABX3AIV4</accession>
<dbReference type="Gene3D" id="3.90.245.10">
    <property type="entry name" value="Ribonucleoside hydrolase-like"/>
    <property type="match status" value="1"/>
</dbReference>
<evidence type="ECO:0000256" key="1">
    <source>
        <dbReference type="ARBA" id="ARBA00022801"/>
    </source>
</evidence>
<dbReference type="EMBL" id="MEHD01000021">
    <property type="protein sequence ID" value="ODR57487.1"/>
    <property type="molecule type" value="Genomic_DNA"/>
</dbReference>
<keyword evidence="1" id="KW-0378">Hydrolase</keyword>
<dbReference type="SUPFAM" id="SSF53590">
    <property type="entry name" value="Nucleoside hydrolase"/>
    <property type="match status" value="1"/>
</dbReference>
<name>A0ABX3AIV4_9FIRM</name>
<reference evidence="4 5" key="1">
    <citation type="submission" date="2016-08" db="EMBL/GenBank/DDBJ databases">
        <title>Characterization of Isolates of Eisenbergiella tayi Derived from Blood Cultures, Using Whole Genome Sequencing.</title>
        <authorList>
            <person name="Bernier A.-M."/>
            <person name="Burdz T."/>
            <person name="Wiebe D."/>
            <person name="Bernard K."/>
        </authorList>
    </citation>
    <scope>NUCLEOTIDE SEQUENCE [LARGE SCALE GENOMIC DNA]</scope>
    <source>
        <strain evidence="4 5">NML120146</strain>
    </source>
</reference>
<protein>
    <recommendedName>
        <fullName evidence="3">Inosine/uridine-preferring nucleoside hydrolase domain-containing protein</fullName>
    </recommendedName>
</protein>
<sequence length="305" mass="34035">MNPIITDNAARLKMLEWKEGILDVVLDTDAATEVDDPFAISYLLLSPERFRVKAVYAAPFSMNERAQDPKTGMEMSYREILNIQKLCHKEGGCEVKKGSASYLSDKKRPVPSAAGSDLAERAMKYSPENPLYVIGIGAGTNIASALLQQPEIISRIVVVWLAGNDFNLSPDVYNIYQDVKAAQVIFDSGVPLLHVPCNFVTSHMITGVPELESCIGGKNELCDYLISIVKDYGQDTFAWGKTIWDLGAVGCLMNRSWSKWEITTAPFITDQLTWNKDYTRHLIGNVKEIDRDAIFRDAFLKMGRV</sequence>
<dbReference type="PANTHER" id="PTHR12304:SF4">
    <property type="entry name" value="URIDINE NUCLEOSIDASE"/>
    <property type="match status" value="1"/>
</dbReference>
<feature type="domain" description="Inosine/uridine-preferring nucleoside hydrolase" evidence="3">
    <location>
        <begin position="24"/>
        <end position="258"/>
    </location>
</feature>
<dbReference type="Pfam" id="PF01156">
    <property type="entry name" value="IU_nuc_hydro"/>
    <property type="match status" value="1"/>
</dbReference>
<organism evidence="4 5">
    <name type="scientific">Eisenbergiella tayi</name>
    <dbReference type="NCBI Taxonomy" id="1432052"/>
    <lineage>
        <taxon>Bacteria</taxon>
        <taxon>Bacillati</taxon>
        <taxon>Bacillota</taxon>
        <taxon>Clostridia</taxon>
        <taxon>Lachnospirales</taxon>
        <taxon>Lachnospiraceae</taxon>
        <taxon>Eisenbergiella</taxon>
    </lineage>
</organism>
<keyword evidence="5" id="KW-1185">Reference proteome</keyword>
<evidence type="ECO:0000313" key="4">
    <source>
        <dbReference type="EMBL" id="ODR57487.1"/>
    </source>
</evidence>